<dbReference type="EMBL" id="BAOS01000013">
    <property type="protein sequence ID" value="GAX60686.1"/>
    <property type="molecule type" value="Genomic_DNA"/>
</dbReference>
<gene>
    <name evidence="2" type="ORF">SCALIN_C13_0203</name>
</gene>
<name>A0A286TXT4_9BACT</name>
<dbReference type="Proteomes" id="UP000218542">
    <property type="component" value="Unassembled WGS sequence"/>
</dbReference>
<feature type="region of interest" description="Disordered" evidence="1">
    <location>
        <begin position="1"/>
        <end position="24"/>
    </location>
</feature>
<keyword evidence="3" id="KW-1185">Reference proteome</keyword>
<proteinExistence type="predicted"/>
<accession>A0A286TXT4</accession>
<sequence>MKSNYSCLKPKSKRKVTRNVPVSTDTNNLNKSRLCLKCGERFLSTGPYNRLCEACVATNEKIAPKTVCVGPTYIDELNH</sequence>
<evidence type="ECO:0000313" key="3">
    <source>
        <dbReference type="Proteomes" id="UP000218542"/>
    </source>
</evidence>
<evidence type="ECO:0000256" key="1">
    <source>
        <dbReference type="SAM" id="MobiDB-lite"/>
    </source>
</evidence>
<reference evidence="3" key="1">
    <citation type="journal article" date="2017" name="Environ. Microbiol. Rep.">
        <title>Genetic Diversity of Marine Anaerobic Ammonium-Oxidizing Bacteria as Revealed by Genomic and Proteomic Analyses of 'Candidatus Scalindua japonica'.</title>
        <authorList>
            <person name="Oshiki M."/>
            <person name="Mizuto K."/>
            <person name="Kimura Z."/>
            <person name="Kindaichi T."/>
            <person name="Satoh H."/>
            <person name="Okabe S."/>
        </authorList>
    </citation>
    <scope>NUCLEOTIDE SEQUENCE [LARGE SCALE GENOMIC DNA]</scope>
    <source>
        <strain evidence="3">husup-a2</strain>
    </source>
</reference>
<comment type="caution">
    <text evidence="2">The sequence shown here is derived from an EMBL/GenBank/DDBJ whole genome shotgun (WGS) entry which is preliminary data.</text>
</comment>
<evidence type="ECO:0000313" key="2">
    <source>
        <dbReference type="EMBL" id="GAX60686.1"/>
    </source>
</evidence>
<dbReference type="AlphaFoldDB" id="A0A286TXT4"/>
<protein>
    <submittedName>
        <fullName evidence="2">Uncharacterized protein</fullName>
    </submittedName>
</protein>
<organism evidence="2 3">
    <name type="scientific">Candidatus Scalindua japonica</name>
    <dbReference type="NCBI Taxonomy" id="1284222"/>
    <lineage>
        <taxon>Bacteria</taxon>
        <taxon>Pseudomonadati</taxon>
        <taxon>Planctomycetota</taxon>
        <taxon>Candidatus Brocadiia</taxon>
        <taxon>Candidatus Brocadiales</taxon>
        <taxon>Candidatus Scalinduaceae</taxon>
        <taxon>Candidatus Scalindua</taxon>
    </lineage>
</organism>